<dbReference type="PANTHER" id="PTHR33545:SF5">
    <property type="entry name" value="UPF0750 MEMBRANE PROTEIN YITT"/>
    <property type="match status" value="1"/>
</dbReference>
<dbReference type="AlphaFoldDB" id="K6Z655"/>
<dbReference type="InterPro" id="IPR051461">
    <property type="entry name" value="UPF0750_membrane"/>
</dbReference>
<evidence type="ECO:0000313" key="7">
    <source>
        <dbReference type="EMBL" id="AGH47461.1"/>
    </source>
</evidence>
<dbReference type="GO" id="GO:0005886">
    <property type="term" value="C:plasma membrane"/>
    <property type="evidence" value="ECO:0007669"/>
    <property type="project" value="UniProtKB-SubCell"/>
</dbReference>
<dbReference type="Proteomes" id="UP000011864">
    <property type="component" value="Chromosome"/>
</dbReference>
<dbReference type="eggNOG" id="COG1284">
    <property type="taxonomic scope" value="Bacteria"/>
</dbReference>
<protein>
    <recommendedName>
        <fullName evidence="9">YitT family protein</fullName>
    </recommendedName>
</protein>
<keyword evidence="8" id="KW-1185">Reference proteome</keyword>
<dbReference type="RefSeq" id="WP_007643732.1">
    <property type="nucleotide sequence ID" value="NC_020514.1"/>
</dbReference>
<evidence type="ECO:0000256" key="2">
    <source>
        <dbReference type="ARBA" id="ARBA00022475"/>
    </source>
</evidence>
<sequence>MNFPTHRFYEDVLALFCAGVLVSFGVVLFGTHNLLTGGTAGIAIIGTHLVDMSFGLLFFLVNIPFYYIAWTQLSKRFAINTFISVSLVSVMTEQVQHLINIESIHPIFASVAGGMLIGVGLLIMFRHKSSLGGLGILALYLQNKFNIRAGNFGLLVDSVILTSSMFIFSIDLVFLSVIGAITMNLLIAVNHKPGRYQAYIESKKTKSIHKDATLEEKLLGVVE</sequence>
<comment type="subcellular location">
    <subcellularLocation>
        <location evidence="1">Cell membrane</location>
        <topology evidence="1">Multi-pass membrane protein</topology>
    </subcellularLocation>
</comment>
<keyword evidence="5 6" id="KW-0472">Membrane</keyword>
<keyword evidence="2" id="KW-1003">Cell membrane</keyword>
<evidence type="ECO:0008006" key="9">
    <source>
        <dbReference type="Google" id="ProtNLM"/>
    </source>
</evidence>
<dbReference type="PANTHER" id="PTHR33545">
    <property type="entry name" value="UPF0750 MEMBRANE PROTEIN YITT-RELATED"/>
    <property type="match status" value="1"/>
</dbReference>
<evidence type="ECO:0000256" key="1">
    <source>
        <dbReference type="ARBA" id="ARBA00004651"/>
    </source>
</evidence>
<reference evidence="7 8" key="1">
    <citation type="journal article" date="2013" name="Genome Announc.">
        <title>Complete Genome Sequence of Glaciecola psychrophila Strain 170T.</title>
        <authorList>
            <person name="Yin J."/>
            <person name="Chen J."/>
            <person name="Liu G."/>
            <person name="Yu Y."/>
            <person name="Song L."/>
            <person name="Wang X."/>
            <person name="Qu X."/>
        </authorList>
    </citation>
    <scope>NUCLEOTIDE SEQUENCE [LARGE SCALE GENOMIC DNA]</scope>
    <source>
        <strain evidence="7 8">170</strain>
    </source>
</reference>
<dbReference type="KEGG" id="gps:C427_5364"/>
<keyword evidence="3 6" id="KW-0812">Transmembrane</keyword>
<feature type="transmembrane region" description="Helical" evidence="6">
    <location>
        <begin position="107"/>
        <end position="125"/>
    </location>
</feature>
<organism evidence="7 8">
    <name type="scientific">Paraglaciecola psychrophila 170</name>
    <dbReference type="NCBI Taxonomy" id="1129794"/>
    <lineage>
        <taxon>Bacteria</taxon>
        <taxon>Pseudomonadati</taxon>
        <taxon>Pseudomonadota</taxon>
        <taxon>Gammaproteobacteria</taxon>
        <taxon>Alteromonadales</taxon>
        <taxon>Alteromonadaceae</taxon>
        <taxon>Paraglaciecola</taxon>
    </lineage>
</organism>
<evidence type="ECO:0000256" key="4">
    <source>
        <dbReference type="ARBA" id="ARBA00022989"/>
    </source>
</evidence>
<dbReference type="EMBL" id="CP003837">
    <property type="protein sequence ID" value="AGH47461.1"/>
    <property type="molecule type" value="Genomic_DNA"/>
</dbReference>
<feature type="transmembrane region" description="Helical" evidence="6">
    <location>
        <begin position="12"/>
        <end position="30"/>
    </location>
</feature>
<evidence type="ECO:0000256" key="5">
    <source>
        <dbReference type="ARBA" id="ARBA00023136"/>
    </source>
</evidence>
<evidence type="ECO:0000256" key="6">
    <source>
        <dbReference type="SAM" id="Phobius"/>
    </source>
</evidence>
<dbReference type="HOGENOM" id="CLU_063199_3_0_6"/>
<dbReference type="OrthoDB" id="3296441at2"/>
<accession>K6Z655</accession>
<gene>
    <name evidence="7" type="ORF">C427_5364</name>
</gene>
<dbReference type="PATRIC" id="fig|1129794.4.peg.5347"/>
<evidence type="ECO:0000256" key="3">
    <source>
        <dbReference type="ARBA" id="ARBA00022692"/>
    </source>
</evidence>
<keyword evidence="4 6" id="KW-1133">Transmembrane helix</keyword>
<dbReference type="Pfam" id="PF02588">
    <property type="entry name" value="YitT_membrane"/>
    <property type="match status" value="1"/>
</dbReference>
<feature type="transmembrane region" description="Helical" evidence="6">
    <location>
        <begin position="172"/>
        <end position="189"/>
    </location>
</feature>
<dbReference type="InterPro" id="IPR003740">
    <property type="entry name" value="YitT"/>
</dbReference>
<name>K6Z655_9ALTE</name>
<feature type="transmembrane region" description="Helical" evidence="6">
    <location>
        <begin position="42"/>
        <end position="65"/>
    </location>
</feature>
<proteinExistence type="predicted"/>
<evidence type="ECO:0000313" key="8">
    <source>
        <dbReference type="Proteomes" id="UP000011864"/>
    </source>
</evidence>